<proteinExistence type="predicted"/>
<dbReference type="Proteomes" id="UP001501705">
    <property type="component" value="Unassembled WGS sequence"/>
</dbReference>
<name>A0ABP4PDI0_9ACTN</name>
<sequence length="83" mass="9503">MRSSLHVGGWDIRELYRDFKWCRFIESEDCAIDLGGESVHMSYLWPVPMDVRGGKIDVVRMSPNVRHAVNLSAKNGLSLRINN</sequence>
<accession>A0ABP4PDI0</accession>
<evidence type="ECO:0000313" key="1">
    <source>
        <dbReference type="EMBL" id="GAA1577165.1"/>
    </source>
</evidence>
<keyword evidence="2" id="KW-1185">Reference proteome</keyword>
<evidence type="ECO:0000313" key="2">
    <source>
        <dbReference type="Proteomes" id="UP001501705"/>
    </source>
</evidence>
<gene>
    <name evidence="1" type="ORF">GCM10009804_37200</name>
</gene>
<comment type="caution">
    <text evidence="1">The sequence shown here is derived from an EMBL/GenBank/DDBJ whole genome shotgun (WGS) entry which is preliminary data.</text>
</comment>
<reference evidence="2" key="1">
    <citation type="journal article" date="2019" name="Int. J. Syst. Evol. Microbiol.">
        <title>The Global Catalogue of Microorganisms (GCM) 10K type strain sequencing project: providing services to taxonomists for standard genome sequencing and annotation.</title>
        <authorList>
            <consortium name="The Broad Institute Genomics Platform"/>
            <consortium name="The Broad Institute Genome Sequencing Center for Infectious Disease"/>
            <person name="Wu L."/>
            <person name="Ma J."/>
        </authorList>
    </citation>
    <scope>NUCLEOTIDE SEQUENCE [LARGE SCALE GENOMIC DNA]</scope>
    <source>
        <strain evidence="2">JCM 15572</strain>
    </source>
</reference>
<dbReference type="EMBL" id="BAAAPH010000011">
    <property type="protein sequence ID" value="GAA1577165.1"/>
    <property type="molecule type" value="Genomic_DNA"/>
</dbReference>
<protein>
    <submittedName>
        <fullName evidence="1">Uncharacterized protein</fullName>
    </submittedName>
</protein>
<organism evidence="1 2">
    <name type="scientific">Kribbella hippodromi</name>
    <dbReference type="NCBI Taxonomy" id="434347"/>
    <lineage>
        <taxon>Bacteria</taxon>
        <taxon>Bacillati</taxon>
        <taxon>Actinomycetota</taxon>
        <taxon>Actinomycetes</taxon>
        <taxon>Propionibacteriales</taxon>
        <taxon>Kribbellaceae</taxon>
        <taxon>Kribbella</taxon>
    </lineage>
</organism>